<evidence type="ECO:0000313" key="2">
    <source>
        <dbReference type="Proteomes" id="UP000199025"/>
    </source>
</evidence>
<reference evidence="1 2" key="1">
    <citation type="submission" date="2016-10" db="EMBL/GenBank/DDBJ databases">
        <authorList>
            <person name="de Groot N.N."/>
        </authorList>
    </citation>
    <scope>NUCLEOTIDE SEQUENCE [LARGE SCALE GENOMIC DNA]</scope>
    <source>
        <strain evidence="1 2">DSM 44468</strain>
    </source>
</reference>
<sequence length="65" mass="7621">MPDLRWEEAKNFFDADLMGSLPDVWVEGASRRDWQAVFDLVRTSGWSWEYRVGEVITALPRTAWC</sequence>
<evidence type="ECO:0000313" key="1">
    <source>
        <dbReference type="EMBL" id="SFJ74696.1"/>
    </source>
</evidence>
<dbReference type="Proteomes" id="UP000199025">
    <property type="component" value="Unassembled WGS sequence"/>
</dbReference>
<accession>A0A1I3TYG2</accession>
<proteinExistence type="predicted"/>
<name>A0A1I3TYG2_9PSEU</name>
<dbReference type="RefSeq" id="WP_091508022.1">
    <property type="nucleotide sequence ID" value="NZ_FORP01000008.1"/>
</dbReference>
<dbReference type="EMBL" id="FORP01000008">
    <property type="protein sequence ID" value="SFJ74696.1"/>
    <property type="molecule type" value="Genomic_DNA"/>
</dbReference>
<dbReference type="AlphaFoldDB" id="A0A1I3TYG2"/>
<protein>
    <submittedName>
        <fullName evidence="1">Uncharacterized protein</fullName>
    </submittedName>
</protein>
<dbReference type="OrthoDB" id="7875217at2"/>
<keyword evidence="2" id="KW-1185">Reference proteome</keyword>
<gene>
    <name evidence="1" type="ORF">SAMN05421835_10886</name>
</gene>
<dbReference type="STRING" id="115433.SAMN05421835_10886"/>
<organism evidence="1 2">
    <name type="scientific">Amycolatopsis sacchari</name>
    <dbReference type="NCBI Taxonomy" id="115433"/>
    <lineage>
        <taxon>Bacteria</taxon>
        <taxon>Bacillati</taxon>
        <taxon>Actinomycetota</taxon>
        <taxon>Actinomycetes</taxon>
        <taxon>Pseudonocardiales</taxon>
        <taxon>Pseudonocardiaceae</taxon>
        <taxon>Amycolatopsis</taxon>
    </lineage>
</organism>